<dbReference type="Pfam" id="PF07963">
    <property type="entry name" value="N_methyl"/>
    <property type="match status" value="1"/>
</dbReference>
<dbReference type="InterPro" id="IPR045584">
    <property type="entry name" value="Pilin-like"/>
</dbReference>
<sequence>MRKQSGFTLIEMMAAMTLLALLLSVALPFSSLVKQRALERELRQNLHTMRDAIDAYYQASREGKVDKPLDRSGYPPDLEALVKGVQNKTDPNGGMLYFLRRLPADPMCENCENRSAADTWDTRSYDSSADSFSSGRDVFDVRSKSQRRGLNGVPYKDW</sequence>
<dbReference type="Gene3D" id="3.30.700.10">
    <property type="entry name" value="Glycoprotein, Type 4 Pilin"/>
    <property type="match status" value="1"/>
</dbReference>
<evidence type="ECO:0000313" key="2">
    <source>
        <dbReference type="Proteomes" id="UP001161094"/>
    </source>
</evidence>
<dbReference type="SUPFAM" id="SSF54523">
    <property type="entry name" value="Pili subunits"/>
    <property type="match status" value="1"/>
</dbReference>
<reference evidence="1" key="1">
    <citation type="submission" date="2022-09" db="EMBL/GenBank/DDBJ databases">
        <title>Intensive care unit water sources are persistently colonized with multi-drug resistant bacteria and are the site of extensive horizontal gene transfer of antibiotic resistance genes.</title>
        <authorList>
            <person name="Diorio-Toth L."/>
        </authorList>
    </citation>
    <scope>NUCLEOTIDE SEQUENCE</scope>
    <source>
        <strain evidence="1">GD03843</strain>
    </source>
</reference>
<dbReference type="AlphaFoldDB" id="A0AA42IWE3"/>
<protein>
    <submittedName>
        <fullName evidence="1">Type II secretion system GspH family protein</fullName>
    </submittedName>
</protein>
<evidence type="ECO:0000313" key="1">
    <source>
        <dbReference type="EMBL" id="MDH0735940.1"/>
    </source>
</evidence>
<dbReference type="PROSITE" id="PS00409">
    <property type="entry name" value="PROKAR_NTER_METHYL"/>
    <property type="match status" value="1"/>
</dbReference>
<name>A0AA42IWE3_9BURK</name>
<comment type="caution">
    <text evidence="1">The sequence shown here is derived from an EMBL/GenBank/DDBJ whole genome shotgun (WGS) entry which is preliminary data.</text>
</comment>
<dbReference type="NCBIfam" id="TIGR02532">
    <property type="entry name" value="IV_pilin_GFxxxE"/>
    <property type="match status" value="1"/>
</dbReference>
<dbReference type="Proteomes" id="UP001161094">
    <property type="component" value="Unassembled WGS sequence"/>
</dbReference>
<organism evidence="1 2">
    <name type="scientific">Achromobacter spanius</name>
    <dbReference type="NCBI Taxonomy" id="217203"/>
    <lineage>
        <taxon>Bacteria</taxon>
        <taxon>Pseudomonadati</taxon>
        <taxon>Pseudomonadota</taxon>
        <taxon>Betaproteobacteria</taxon>
        <taxon>Burkholderiales</taxon>
        <taxon>Alcaligenaceae</taxon>
        <taxon>Achromobacter</taxon>
    </lineage>
</organism>
<dbReference type="EMBL" id="JAOCDZ010000005">
    <property type="protein sequence ID" value="MDH0735940.1"/>
    <property type="molecule type" value="Genomic_DNA"/>
</dbReference>
<accession>A0AA42IWE3</accession>
<dbReference type="InterPro" id="IPR012902">
    <property type="entry name" value="N_methyl_site"/>
</dbReference>
<proteinExistence type="predicted"/>
<gene>
    <name evidence="1" type="ORF">N5D93_08975</name>
</gene>
<dbReference type="RefSeq" id="WP_259252217.1">
    <property type="nucleotide sequence ID" value="NZ_CBFGSQ010000024.1"/>
</dbReference>